<feature type="compositionally biased region" description="Low complexity" evidence="1">
    <location>
        <begin position="476"/>
        <end position="487"/>
    </location>
</feature>
<feature type="compositionally biased region" description="Low complexity" evidence="1">
    <location>
        <begin position="960"/>
        <end position="971"/>
    </location>
</feature>
<proteinExistence type="predicted"/>
<feature type="compositionally biased region" description="Basic and acidic residues" evidence="1">
    <location>
        <begin position="588"/>
        <end position="598"/>
    </location>
</feature>
<comment type="caution">
    <text evidence="2">The sequence shown here is derived from an EMBL/GenBank/DDBJ whole genome shotgun (WGS) entry which is preliminary data.</text>
</comment>
<feature type="compositionally biased region" description="Basic and acidic residues" evidence="1">
    <location>
        <begin position="823"/>
        <end position="832"/>
    </location>
</feature>
<feature type="region of interest" description="Disordered" evidence="1">
    <location>
        <begin position="451"/>
        <end position="624"/>
    </location>
</feature>
<dbReference type="EMBL" id="JAUBYV010000001">
    <property type="protein sequence ID" value="KAK2630118.1"/>
    <property type="molecule type" value="Genomic_DNA"/>
</dbReference>
<accession>A0AAD9T721</accession>
<feature type="region of interest" description="Disordered" evidence="1">
    <location>
        <begin position="887"/>
        <end position="971"/>
    </location>
</feature>
<feature type="compositionally biased region" description="Low complexity" evidence="1">
    <location>
        <begin position="40"/>
        <end position="55"/>
    </location>
</feature>
<feature type="region of interest" description="Disordered" evidence="1">
    <location>
        <begin position="718"/>
        <end position="737"/>
    </location>
</feature>
<feature type="compositionally biased region" description="Pro residues" evidence="1">
    <location>
        <begin position="804"/>
        <end position="820"/>
    </location>
</feature>
<protein>
    <submittedName>
        <fullName evidence="2">Uncharacterized protein</fullName>
    </submittedName>
</protein>
<evidence type="ECO:0000313" key="2">
    <source>
        <dbReference type="EMBL" id="KAK2630118.1"/>
    </source>
</evidence>
<keyword evidence="3" id="KW-1185">Reference proteome</keyword>
<feature type="compositionally biased region" description="Acidic residues" evidence="1">
    <location>
        <begin position="165"/>
        <end position="174"/>
    </location>
</feature>
<feature type="region of interest" description="Disordered" evidence="1">
    <location>
        <begin position="746"/>
        <end position="856"/>
    </location>
</feature>
<sequence>MAPARHETGPGQIDSADDKTPYGTRGSSKRKAAELSTVPAAASSSISGTKTSTRSTKTKTAPKKATSSNEPRQPPNKKRRSSSSIAPDAPSSPSSETQLINGHIAEENSINGNGRNSPPSPDNAVDPGSSATPGPDVDSLSQPIPDVQVDPPSALSEDFSNSPIPDDDAPDFPDDTGTSGAGRGRGRGRGGFRGRVYRGRGTRGGRVSKASTTGRGGKPATLSTRGRGSGKGRGGRRKKPEDPVIDVVHKRKTELKAQYKALATFQREALIALAEKSEEMIKSNPKYHETLPEFERVSKGLKDEYEKRQVELDKRLEQEAGLAKRTLDYQECIVNQQYRLRIEEIQENYEGRLMEHANYIYYKKTKNQRDIDDIPFSKGEDGRIVKSSVPPLKRVHGTGHPFVDPGKAVPGALSTLGDNDYEQHPANWWAAKTKKEKIAILNKQAENVAERERLFRKETGGGRGKKGRQALFQPNAQQESAEGGDAAAEPEEGAEEQPEEEVPANSPPPTGPGSPDEEAEAHVSDNLEDSDAQAQETDEFGVSIPRKKGRRDQNQGPFNRIQADAPVHFEPHEIGLRRTHYAKLPDGSSKKLGRDIDPNPKNGKFFYEQRQGRYNAGKNQPEDLDQEVVAAHNLHPRLGLPIASSINPDRDQCSEPYFQPPTDWSKPWENSNPVMFIHTGLDGKRTISRTSRSEWLYRAKRAFDQIPVAERMAELLEGTGDRESREATPVTHESPPVIAKDLVEAAREAADQEARDELRLEEERRLSQSRPIPQPQPMYAPAPPPKPSINSGSMVFSPSSVYHPQPPSLPPPVSMPPPPQRSHGYDPVRDRTYVTPYSQPVRPTPPPPQHATFANGGNLSELANAADFYGTRPPPAAYNAPINPYGAPPMMTQQQQRLSGVYPSNGHPLIGMFSQYQSSPYGPPPPPSSRGGGANARRAARELRPAPPSAENRVQRGHFSSYGGSSSGRST</sequence>
<gene>
    <name evidence="2" type="ORF">QTJ16_000938</name>
</gene>
<feature type="compositionally biased region" description="Low complexity" evidence="1">
    <location>
        <begin position="82"/>
        <end position="95"/>
    </location>
</feature>
<evidence type="ECO:0000313" key="3">
    <source>
        <dbReference type="Proteomes" id="UP001285354"/>
    </source>
</evidence>
<evidence type="ECO:0000256" key="1">
    <source>
        <dbReference type="SAM" id="MobiDB-lite"/>
    </source>
</evidence>
<feature type="compositionally biased region" description="Pro residues" evidence="1">
    <location>
        <begin position="772"/>
        <end position="787"/>
    </location>
</feature>
<organism evidence="2 3">
    <name type="scientific">Diplocarpon rosae</name>
    <dbReference type="NCBI Taxonomy" id="946125"/>
    <lineage>
        <taxon>Eukaryota</taxon>
        <taxon>Fungi</taxon>
        <taxon>Dikarya</taxon>
        <taxon>Ascomycota</taxon>
        <taxon>Pezizomycotina</taxon>
        <taxon>Leotiomycetes</taxon>
        <taxon>Helotiales</taxon>
        <taxon>Drepanopezizaceae</taxon>
        <taxon>Diplocarpon</taxon>
    </lineage>
</organism>
<name>A0AAD9T721_9HELO</name>
<feature type="compositionally biased region" description="Acidic residues" evidence="1">
    <location>
        <begin position="488"/>
        <end position="502"/>
    </location>
</feature>
<feature type="compositionally biased region" description="Basic residues" evidence="1">
    <location>
        <begin position="184"/>
        <end position="203"/>
    </location>
</feature>
<dbReference type="Proteomes" id="UP001285354">
    <property type="component" value="Unassembled WGS sequence"/>
</dbReference>
<feature type="compositionally biased region" description="Basic residues" evidence="1">
    <location>
        <begin position="228"/>
        <end position="238"/>
    </location>
</feature>
<dbReference type="AlphaFoldDB" id="A0AAD9T721"/>
<feature type="compositionally biased region" description="Basic and acidic residues" evidence="1">
    <location>
        <begin position="451"/>
        <end position="460"/>
    </location>
</feature>
<feature type="compositionally biased region" description="Acidic residues" evidence="1">
    <location>
        <begin position="526"/>
        <end position="539"/>
    </location>
</feature>
<feature type="compositionally biased region" description="Polar residues" evidence="1">
    <location>
        <begin position="108"/>
        <end position="117"/>
    </location>
</feature>
<feature type="compositionally biased region" description="Polar residues" evidence="1">
    <location>
        <begin position="788"/>
        <end position="802"/>
    </location>
</feature>
<feature type="region of interest" description="Disordered" evidence="1">
    <location>
        <begin position="1"/>
        <end position="243"/>
    </location>
</feature>
<feature type="compositionally biased region" description="Basic and acidic residues" evidence="1">
    <location>
        <begin position="567"/>
        <end position="576"/>
    </location>
</feature>
<reference evidence="2" key="1">
    <citation type="submission" date="2023-06" db="EMBL/GenBank/DDBJ databases">
        <title>Draft genome of Marssonina rosae.</title>
        <authorList>
            <person name="Cheng Q."/>
        </authorList>
    </citation>
    <scope>NUCLEOTIDE SEQUENCE</scope>
    <source>
        <strain evidence="2">R4</strain>
    </source>
</reference>
<feature type="compositionally biased region" description="Basic and acidic residues" evidence="1">
    <location>
        <begin position="746"/>
        <end position="766"/>
    </location>
</feature>